<name>A0A9X1WL64_9VIBR</name>
<keyword evidence="2" id="KW-0645">Protease</keyword>
<dbReference type="AlphaFoldDB" id="A0A9X1WL64"/>
<dbReference type="GO" id="GO:0008233">
    <property type="term" value="F:peptidase activity"/>
    <property type="evidence" value="ECO:0007669"/>
    <property type="project" value="UniProtKB-KW"/>
</dbReference>
<gene>
    <name evidence="2" type="ORF">LNL84_18890</name>
</gene>
<keyword evidence="3" id="KW-1185">Reference proteome</keyword>
<dbReference type="Proteomes" id="UP001139488">
    <property type="component" value="Unassembled WGS sequence"/>
</dbReference>
<dbReference type="EMBL" id="JAJNNZ010000026">
    <property type="protein sequence ID" value="MCJ2378869.1"/>
    <property type="molecule type" value="Genomic_DNA"/>
</dbReference>
<feature type="region of interest" description="Disordered" evidence="1">
    <location>
        <begin position="1"/>
        <end position="77"/>
    </location>
</feature>
<keyword evidence="2" id="KW-0378">Hydrolase</keyword>
<protein>
    <submittedName>
        <fullName evidence="2">ATP-dependent Lon protease</fullName>
    </submittedName>
</protein>
<evidence type="ECO:0000313" key="3">
    <source>
        <dbReference type="Proteomes" id="UP001139488"/>
    </source>
</evidence>
<reference evidence="2" key="1">
    <citation type="submission" date="2021-11" db="EMBL/GenBank/DDBJ databases">
        <title>Vibrio ZSDE26 sp. nov. and Vibrio ZSDZ34 sp. nov., isolated from coastal seawater in Qingdao.</title>
        <authorList>
            <person name="Zhang P."/>
        </authorList>
    </citation>
    <scope>NUCLEOTIDE SEQUENCE</scope>
    <source>
        <strain evidence="2">ZSDZ34</strain>
    </source>
</reference>
<proteinExistence type="predicted"/>
<evidence type="ECO:0000313" key="2">
    <source>
        <dbReference type="EMBL" id="MCJ2378869.1"/>
    </source>
</evidence>
<accession>A0A9X1WL64</accession>
<sequence length="150" mass="16877">MIVSPNNVSAPVITPSVNPQTEQVARDNKVREPIVPTVEMARSNAERKINEEEKRRKRSSWDPAEHPDYDVDDAESESASDPLTKLFQLLALKSYSQDQGKGYVMRFRLPTNIMKAALLEGKMAKRRTVIKYHYGHSVAPNTPSDIIAVT</sequence>
<dbReference type="RefSeq" id="WP_244359344.1">
    <property type="nucleotide sequence ID" value="NZ_JAJNNZ010000026.1"/>
</dbReference>
<dbReference type="GO" id="GO:0006508">
    <property type="term" value="P:proteolysis"/>
    <property type="evidence" value="ECO:0007669"/>
    <property type="project" value="UniProtKB-KW"/>
</dbReference>
<feature type="compositionally biased region" description="Polar residues" evidence="1">
    <location>
        <begin position="1"/>
        <end position="23"/>
    </location>
</feature>
<organism evidence="2 3">
    <name type="scientific">Vibrio gelatinilyticus</name>
    <dbReference type="NCBI Taxonomy" id="2893468"/>
    <lineage>
        <taxon>Bacteria</taxon>
        <taxon>Pseudomonadati</taxon>
        <taxon>Pseudomonadota</taxon>
        <taxon>Gammaproteobacteria</taxon>
        <taxon>Vibrionales</taxon>
        <taxon>Vibrionaceae</taxon>
        <taxon>Vibrio</taxon>
    </lineage>
</organism>
<evidence type="ECO:0000256" key="1">
    <source>
        <dbReference type="SAM" id="MobiDB-lite"/>
    </source>
</evidence>
<comment type="caution">
    <text evidence="2">The sequence shown here is derived from an EMBL/GenBank/DDBJ whole genome shotgun (WGS) entry which is preliminary data.</text>
</comment>
<feature type="compositionally biased region" description="Basic and acidic residues" evidence="1">
    <location>
        <begin position="44"/>
        <end position="69"/>
    </location>
</feature>